<evidence type="ECO:0000313" key="3">
    <source>
        <dbReference type="RefSeq" id="XP_008219108.1"/>
    </source>
</evidence>
<name>A0ABM0N3R8_PRUMU</name>
<dbReference type="PANTHER" id="PTHR11697:SF230">
    <property type="entry name" value="ZINC FINGER, MYM DOMAIN CONTAINING 1"/>
    <property type="match status" value="1"/>
</dbReference>
<dbReference type="GeneID" id="103319356"/>
<feature type="domain" description="HAT C-terminal dimerisation" evidence="1">
    <location>
        <begin position="200"/>
        <end position="246"/>
    </location>
</feature>
<dbReference type="Proteomes" id="UP000694861">
    <property type="component" value="Linkage group LG2"/>
</dbReference>
<evidence type="ECO:0000313" key="2">
    <source>
        <dbReference type="Proteomes" id="UP000694861"/>
    </source>
</evidence>
<dbReference type="PANTHER" id="PTHR11697">
    <property type="entry name" value="GENERAL TRANSCRIPTION FACTOR 2-RELATED ZINC FINGER PROTEIN"/>
    <property type="match status" value="1"/>
</dbReference>
<dbReference type="RefSeq" id="XP_008219108.1">
    <property type="nucleotide sequence ID" value="XM_008220886.2"/>
</dbReference>
<dbReference type="Pfam" id="PF05699">
    <property type="entry name" value="Dimer_Tnp_hAT"/>
    <property type="match status" value="1"/>
</dbReference>
<sequence>MEKIMGLTNFLCQAFQTKTQGIVSALNFVENTKMQLEDMRENGWDDFFMSVVSFCELHCVDVPDMGGRYMTGTRRSCQQKDFITIEHAYRIDVFNNVIDCMMRELNDRFPEQTVELLTLSLALDPRNSFMSFNIEHICKLAQKFYPADFLPHELKALEVELKYFQNDIKRLPCFKEITTLPQLCQQLMETTLGENYYLIDRLVLTLPVSTATTERAFSCMRIIKNRLRSTISDEFLGDRMILHIEREFANAIDNASIIEDFKSSKPRKVRF</sequence>
<keyword evidence="2" id="KW-1185">Reference proteome</keyword>
<proteinExistence type="predicted"/>
<protein>
    <submittedName>
        <fullName evidence="3">Uncharacterized protein LOC103319356</fullName>
    </submittedName>
</protein>
<reference evidence="3" key="2">
    <citation type="submission" date="2025-08" db="UniProtKB">
        <authorList>
            <consortium name="RefSeq"/>
        </authorList>
    </citation>
    <scope>IDENTIFICATION</scope>
</reference>
<gene>
    <name evidence="3" type="primary">LOC103319356</name>
</gene>
<organism evidence="2 3">
    <name type="scientific">Prunus mume</name>
    <name type="common">Japanese apricot</name>
    <name type="synonym">Armeniaca mume</name>
    <dbReference type="NCBI Taxonomy" id="102107"/>
    <lineage>
        <taxon>Eukaryota</taxon>
        <taxon>Viridiplantae</taxon>
        <taxon>Streptophyta</taxon>
        <taxon>Embryophyta</taxon>
        <taxon>Tracheophyta</taxon>
        <taxon>Spermatophyta</taxon>
        <taxon>Magnoliopsida</taxon>
        <taxon>eudicotyledons</taxon>
        <taxon>Gunneridae</taxon>
        <taxon>Pentapetalae</taxon>
        <taxon>rosids</taxon>
        <taxon>fabids</taxon>
        <taxon>Rosales</taxon>
        <taxon>Rosaceae</taxon>
        <taxon>Amygdaloideae</taxon>
        <taxon>Amygdaleae</taxon>
        <taxon>Prunus</taxon>
    </lineage>
</organism>
<evidence type="ECO:0000259" key="1">
    <source>
        <dbReference type="Pfam" id="PF05699"/>
    </source>
</evidence>
<accession>A0ABM0N3R8</accession>
<dbReference type="InterPro" id="IPR008906">
    <property type="entry name" value="HATC_C_dom"/>
</dbReference>
<dbReference type="InterPro" id="IPR055298">
    <property type="entry name" value="AtLOH3-like"/>
</dbReference>
<reference evidence="2" key="1">
    <citation type="journal article" date="2012" name="Nat. Commun.">
        <title>The genome of Prunus mume.</title>
        <authorList>
            <person name="Zhang Q."/>
            <person name="Chen W."/>
            <person name="Sun L."/>
            <person name="Zhao F."/>
            <person name="Huang B."/>
            <person name="Yang W."/>
            <person name="Tao Y."/>
            <person name="Wang J."/>
            <person name="Yuan Z."/>
            <person name="Fan G."/>
            <person name="Xing Z."/>
            <person name="Han C."/>
            <person name="Pan H."/>
            <person name="Zhong X."/>
            <person name="Shi W."/>
            <person name="Liang X."/>
            <person name="Du D."/>
            <person name="Sun F."/>
            <person name="Xu Z."/>
            <person name="Hao R."/>
            <person name="Lv T."/>
            <person name="Lv Y."/>
            <person name="Zheng Z."/>
            <person name="Sun M."/>
            <person name="Luo L."/>
            <person name="Cai M."/>
            <person name="Gao Y."/>
            <person name="Wang J."/>
            <person name="Yin Y."/>
            <person name="Xu X."/>
            <person name="Cheng T."/>
            <person name="Wang J."/>
        </authorList>
    </citation>
    <scope>NUCLEOTIDE SEQUENCE [LARGE SCALE GENOMIC DNA]</scope>
</reference>